<protein>
    <recommendedName>
        <fullName evidence="7">Hydroxymethylpyrimidine/phosphomethylpyrimidine kinase</fullName>
        <ecNumber evidence="5">2.7.1.49</ecNumber>
        <ecNumber evidence="6">2.7.4.7</ecNumber>
    </recommendedName>
    <alternativeName>
        <fullName evidence="14">Hydroxymethylpyrimidine kinase</fullName>
    </alternativeName>
    <alternativeName>
        <fullName evidence="15">Hydroxymethylpyrimidine phosphate kinase</fullName>
    </alternativeName>
</protein>
<evidence type="ECO:0000256" key="6">
    <source>
        <dbReference type="ARBA" id="ARBA00012963"/>
    </source>
</evidence>
<dbReference type="Gene3D" id="3.40.1190.20">
    <property type="match status" value="1"/>
</dbReference>
<gene>
    <name evidence="17" type="primary">thiD</name>
    <name evidence="17" type="ORF">DIW15_01530</name>
</gene>
<dbReference type="InterPro" id="IPR029056">
    <property type="entry name" value="Ribokinase-like"/>
</dbReference>
<name>A0A3D4S3G9_9ENTE</name>
<accession>A0A3D4S3G9</accession>
<comment type="caution">
    <text evidence="17">The sequence shown here is derived from an EMBL/GenBank/DDBJ whole genome shotgun (WGS) entry which is preliminary data.</text>
</comment>
<keyword evidence="11" id="KW-0067">ATP-binding</keyword>
<comment type="similarity">
    <text evidence="4">Belongs to the ThiD family.</text>
</comment>
<keyword evidence="8" id="KW-0808">Transferase</keyword>
<dbReference type="AlphaFoldDB" id="A0A3D4S3G9"/>
<evidence type="ECO:0000256" key="14">
    <source>
        <dbReference type="ARBA" id="ARBA00042102"/>
    </source>
</evidence>
<evidence type="ECO:0000256" key="11">
    <source>
        <dbReference type="ARBA" id="ARBA00022840"/>
    </source>
</evidence>
<dbReference type="EMBL" id="DQHO01000013">
    <property type="protein sequence ID" value="HCS93374.1"/>
    <property type="molecule type" value="Genomic_DNA"/>
</dbReference>
<dbReference type="SUPFAM" id="SSF53613">
    <property type="entry name" value="Ribokinase-like"/>
    <property type="match status" value="1"/>
</dbReference>
<proteinExistence type="inferred from homology"/>
<keyword evidence="10 17" id="KW-0418">Kinase</keyword>
<dbReference type="STRING" id="1121105.GCA_000421665_00066"/>
<dbReference type="CDD" id="cd01169">
    <property type="entry name" value="HMPP_kinase"/>
    <property type="match status" value="1"/>
</dbReference>
<evidence type="ECO:0000256" key="8">
    <source>
        <dbReference type="ARBA" id="ARBA00022679"/>
    </source>
</evidence>
<dbReference type="Pfam" id="PF08543">
    <property type="entry name" value="Phos_pyr_kin"/>
    <property type="match status" value="1"/>
</dbReference>
<dbReference type="PANTHER" id="PTHR20858:SF17">
    <property type="entry name" value="HYDROXYMETHYLPYRIMIDINE_PHOSPHOMETHYLPYRIMIDINE KINASE THI20-RELATED"/>
    <property type="match status" value="1"/>
</dbReference>
<evidence type="ECO:0000256" key="7">
    <source>
        <dbReference type="ARBA" id="ARBA00019161"/>
    </source>
</evidence>
<evidence type="ECO:0000256" key="15">
    <source>
        <dbReference type="ARBA" id="ARBA00043176"/>
    </source>
</evidence>
<evidence type="ECO:0000259" key="16">
    <source>
        <dbReference type="Pfam" id="PF08543"/>
    </source>
</evidence>
<evidence type="ECO:0000256" key="13">
    <source>
        <dbReference type="ARBA" id="ARBA00037917"/>
    </source>
</evidence>
<dbReference type="Proteomes" id="UP000262195">
    <property type="component" value="Unassembled WGS sequence"/>
</dbReference>
<comment type="pathway">
    <text evidence="3">Cofactor biosynthesis; thiamine diphosphate biosynthesis; 4-amino-2-methyl-5-diphosphomethylpyrimidine from 5-amino-1-(5-phospho-D-ribosyl)imidazole: step 3/3.</text>
</comment>
<evidence type="ECO:0000256" key="12">
    <source>
        <dbReference type="ARBA" id="ARBA00022977"/>
    </source>
</evidence>
<dbReference type="GO" id="GO:0008972">
    <property type="term" value="F:phosphomethylpyrimidine kinase activity"/>
    <property type="evidence" value="ECO:0007669"/>
    <property type="project" value="UniProtKB-EC"/>
</dbReference>
<dbReference type="FunFam" id="3.40.1190.20:FF:000003">
    <property type="entry name" value="Phosphomethylpyrimidine kinase ThiD"/>
    <property type="match status" value="1"/>
</dbReference>
<evidence type="ECO:0000256" key="9">
    <source>
        <dbReference type="ARBA" id="ARBA00022741"/>
    </source>
</evidence>
<evidence type="ECO:0000256" key="2">
    <source>
        <dbReference type="ARBA" id="ARBA00000565"/>
    </source>
</evidence>
<dbReference type="GO" id="GO:0008902">
    <property type="term" value="F:hydroxymethylpyrimidine kinase activity"/>
    <property type="evidence" value="ECO:0007669"/>
    <property type="project" value="UniProtKB-EC"/>
</dbReference>
<dbReference type="PANTHER" id="PTHR20858">
    <property type="entry name" value="PHOSPHOMETHYLPYRIMIDINE KINASE"/>
    <property type="match status" value="1"/>
</dbReference>
<dbReference type="EC" id="2.7.4.7" evidence="6"/>
<feature type="domain" description="Pyridoxamine kinase/Phosphomethylpyrimidine kinase" evidence="16">
    <location>
        <begin position="23"/>
        <end position="268"/>
    </location>
</feature>
<evidence type="ECO:0000313" key="17">
    <source>
        <dbReference type="EMBL" id="HCS93374.1"/>
    </source>
</evidence>
<organism evidence="17 18">
    <name type="scientific">Bavariicoccus seileri</name>
    <dbReference type="NCBI Taxonomy" id="549685"/>
    <lineage>
        <taxon>Bacteria</taxon>
        <taxon>Bacillati</taxon>
        <taxon>Bacillota</taxon>
        <taxon>Bacilli</taxon>
        <taxon>Lactobacillales</taxon>
        <taxon>Enterococcaceae</taxon>
        <taxon>Bavariicoccus</taxon>
    </lineage>
</organism>
<dbReference type="EC" id="2.7.1.49" evidence="5"/>
<comment type="catalytic activity">
    <reaction evidence="1">
        <text>4-amino-5-hydroxymethyl-2-methylpyrimidine + ATP = 4-amino-2-methyl-5-(phosphooxymethyl)pyrimidine + ADP + H(+)</text>
        <dbReference type="Rhea" id="RHEA:23096"/>
        <dbReference type="ChEBI" id="CHEBI:15378"/>
        <dbReference type="ChEBI" id="CHEBI:16892"/>
        <dbReference type="ChEBI" id="CHEBI:30616"/>
        <dbReference type="ChEBI" id="CHEBI:58354"/>
        <dbReference type="ChEBI" id="CHEBI:456216"/>
        <dbReference type="EC" id="2.7.1.49"/>
    </reaction>
</comment>
<dbReference type="NCBIfam" id="TIGR00097">
    <property type="entry name" value="HMP-P_kinase"/>
    <property type="match status" value="1"/>
</dbReference>
<reference evidence="17 18" key="1">
    <citation type="journal article" date="2018" name="Nat. Biotechnol.">
        <title>A standardized bacterial taxonomy based on genome phylogeny substantially revises the tree of life.</title>
        <authorList>
            <person name="Parks D.H."/>
            <person name="Chuvochina M."/>
            <person name="Waite D.W."/>
            <person name="Rinke C."/>
            <person name="Skarshewski A."/>
            <person name="Chaumeil P.A."/>
            <person name="Hugenholtz P."/>
        </authorList>
    </citation>
    <scope>NUCLEOTIDE SEQUENCE [LARGE SCALE GENOMIC DNA]</scope>
    <source>
        <strain evidence="17">UBA11306</strain>
    </source>
</reference>
<evidence type="ECO:0000256" key="10">
    <source>
        <dbReference type="ARBA" id="ARBA00022777"/>
    </source>
</evidence>
<dbReference type="GO" id="GO:0009228">
    <property type="term" value="P:thiamine biosynthetic process"/>
    <property type="evidence" value="ECO:0007669"/>
    <property type="project" value="UniProtKB-KW"/>
</dbReference>
<sequence length="284" mass="30245">MTSSQNKIEINTTPQVVTIAGSDSGGGAGIQADLKTFQARHVFGMSIVIALTAQNTIGVQDSLAIPSDFISAQFDSLAADFKIKACKTGMLADKAHVLTVVDNLKKVDFGPLIVDPVMIAKGGHPLLKEDAIDTIRTELLQIAHVVTPNLPEASVLLDKDITTDDDIKEAAQRLQEMGAKNVIIKGGHAQSSLSKDFVLLENKQAFWLESKRVDTVRTHGTGDTFSACIAAELAKGFSGEEAIVTAKKFIQGAISQSISVGHGHGPTNHWAELDEDITIVPVKP</sequence>
<evidence type="ECO:0000256" key="5">
    <source>
        <dbReference type="ARBA" id="ARBA00012135"/>
    </source>
</evidence>
<dbReference type="InterPro" id="IPR004399">
    <property type="entry name" value="HMP/HMP-P_kinase_dom"/>
</dbReference>
<evidence type="ECO:0000256" key="1">
    <source>
        <dbReference type="ARBA" id="ARBA00000151"/>
    </source>
</evidence>
<evidence type="ECO:0000313" key="18">
    <source>
        <dbReference type="Proteomes" id="UP000262195"/>
    </source>
</evidence>
<dbReference type="InterPro" id="IPR013749">
    <property type="entry name" value="PM/HMP-P_kinase-1"/>
</dbReference>
<comment type="pathway">
    <text evidence="13">Cofactor biosynthesis; thiamine diphosphate biosynthesis; 4-amino-2-methyl-5-diphosphomethylpyrimidine from 5-amino-1-(5-phospho-D-ribosyl)imidazole: step 2/3.</text>
</comment>
<keyword evidence="12" id="KW-0784">Thiamine biosynthesis</keyword>
<dbReference type="GO" id="GO:0005829">
    <property type="term" value="C:cytosol"/>
    <property type="evidence" value="ECO:0007669"/>
    <property type="project" value="TreeGrafter"/>
</dbReference>
<evidence type="ECO:0000256" key="4">
    <source>
        <dbReference type="ARBA" id="ARBA00009879"/>
    </source>
</evidence>
<dbReference type="GO" id="GO:0005524">
    <property type="term" value="F:ATP binding"/>
    <property type="evidence" value="ECO:0007669"/>
    <property type="project" value="UniProtKB-KW"/>
</dbReference>
<evidence type="ECO:0000256" key="3">
    <source>
        <dbReference type="ARBA" id="ARBA00004769"/>
    </source>
</evidence>
<keyword evidence="9" id="KW-0547">Nucleotide-binding</keyword>
<comment type="catalytic activity">
    <reaction evidence="2">
        <text>4-amino-2-methyl-5-(phosphooxymethyl)pyrimidine + ATP = 4-amino-2-methyl-5-(diphosphooxymethyl)pyrimidine + ADP</text>
        <dbReference type="Rhea" id="RHEA:19893"/>
        <dbReference type="ChEBI" id="CHEBI:30616"/>
        <dbReference type="ChEBI" id="CHEBI:57841"/>
        <dbReference type="ChEBI" id="CHEBI:58354"/>
        <dbReference type="ChEBI" id="CHEBI:456216"/>
        <dbReference type="EC" id="2.7.4.7"/>
    </reaction>
</comment>